<dbReference type="AlphaFoldDB" id="A0A3B4FTM2"/>
<sequence>MSRMVPCCWFLFVITGTEFCMKTCYFVESCQHEPQLRNVSAVVCSDSAASMTGRDHGVIRQIFDRASEAKWTHCFLHRESLQQKRCHQTSTR</sequence>
<feature type="signal peptide" evidence="1">
    <location>
        <begin position="1"/>
        <end position="19"/>
    </location>
</feature>
<name>A0A3B4FTM2_9CICH</name>
<dbReference type="Ensembl" id="ENSPNYT00000014338.1">
    <property type="protein sequence ID" value="ENSPNYP00000013990.1"/>
    <property type="gene ID" value="ENSPNYG00000010622.1"/>
</dbReference>
<feature type="chain" id="PRO_5017388763" evidence="1">
    <location>
        <begin position="20"/>
        <end position="92"/>
    </location>
</feature>
<reference evidence="2" key="1">
    <citation type="submission" date="2023-09" db="UniProtKB">
        <authorList>
            <consortium name="Ensembl"/>
        </authorList>
    </citation>
    <scope>IDENTIFICATION</scope>
</reference>
<evidence type="ECO:0000256" key="1">
    <source>
        <dbReference type="SAM" id="SignalP"/>
    </source>
</evidence>
<keyword evidence="1" id="KW-0732">Signal</keyword>
<evidence type="ECO:0000313" key="2">
    <source>
        <dbReference type="Ensembl" id="ENSPNYP00000013990.1"/>
    </source>
</evidence>
<accession>A0A3B4FTM2</accession>
<proteinExistence type="predicted"/>
<organism evidence="2">
    <name type="scientific">Pundamilia nyererei</name>
    <dbReference type="NCBI Taxonomy" id="303518"/>
    <lineage>
        <taxon>Eukaryota</taxon>
        <taxon>Metazoa</taxon>
        <taxon>Chordata</taxon>
        <taxon>Craniata</taxon>
        <taxon>Vertebrata</taxon>
        <taxon>Euteleostomi</taxon>
        <taxon>Actinopterygii</taxon>
        <taxon>Neopterygii</taxon>
        <taxon>Teleostei</taxon>
        <taxon>Neoteleostei</taxon>
        <taxon>Acanthomorphata</taxon>
        <taxon>Ovalentaria</taxon>
        <taxon>Cichlomorphae</taxon>
        <taxon>Cichliformes</taxon>
        <taxon>Cichlidae</taxon>
        <taxon>African cichlids</taxon>
        <taxon>Pseudocrenilabrinae</taxon>
        <taxon>Haplochromini</taxon>
        <taxon>Pundamilia</taxon>
    </lineage>
</organism>
<protein>
    <submittedName>
        <fullName evidence="2">Uncharacterized protein</fullName>
    </submittedName>
</protein>
<dbReference type="STRING" id="303518.ENSPNYP00000013990"/>